<evidence type="ECO:0000313" key="2">
    <source>
        <dbReference type="Proteomes" id="UP001283361"/>
    </source>
</evidence>
<sequence length="80" mass="8399">MLFQRAGSSGVRGSHGSCKITRVIFRDDHKSFSSGTSSIPCDTGAELSEIAVSASVELATISGDPADQTVEWTQVAPKDN</sequence>
<gene>
    <name evidence="1" type="ORF">RRG08_028334</name>
</gene>
<evidence type="ECO:0000313" key="1">
    <source>
        <dbReference type="EMBL" id="KAK3795133.1"/>
    </source>
</evidence>
<reference evidence="1" key="1">
    <citation type="journal article" date="2023" name="G3 (Bethesda)">
        <title>A reference genome for the long-term kleptoplast-retaining sea slug Elysia crispata morphotype clarki.</title>
        <authorList>
            <person name="Eastman K.E."/>
            <person name="Pendleton A.L."/>
            <person name="Shaikh M.A."/>
            <person name="Suttiyut T."/>
            <person name="Ogas R."/>
            <person name="Tomko P."/>
            <person name="Gavelis G."/>
            <person name="Widhalm J.R."/>
            <person name="Wisecaver J.H."/>
        </authorList>
    </citation>
    <scope>NUCLEOTIDE SEQUENCE</scope>
    <source>
        <strain evidence="1">ECLA1</strain>
    </source>
</reference>
<proteinExistence type="predicted"/>
<keyword evidence="2" id="KW-1185">Reference proteome</keyword>
<protein>
    <submittedName>
        <fullName evidence="1">Uncharacterized protein</fullName>
    </submittedName>
</protein>
<dbReference type="EMBL" id="JAWDGP010001078">
    <property type="protein sequence ID" value="KAK3795133.1"/>
    <property type="molecule type" value="Genomic_DNA"/>
</dbReference>
<organism evidence="1 2">
    <name type="scientific">Elysia crispata</name>
    <name type="common">lettuce slug</name>
    <dbReference type="NCBI Taxonomy" id="231223"/>
    <lineage>
        <taxon>Eukaryota</taxon>
        <taxon>Metazoa</taxon>
        <taxon>Spiralia</taxon>
        <taxon>Lophotrochozoa</taxon>
        <taxon>Mollusca</taxon>
        <taxon>Gastropoda</taxon>
        <taxon>Heterobranchia</taxon>
        <taxon>Euthyneura</taxon>
        <taxon>Panpulmonata</taxon>
        <taxon>Sacoglossa</taxon>
        <taxon>Placobranchoidea</taxon>
        <taxon>Plakobranchidae</taxon>
        <taxon>Elysia</taxon>
    </lineage>
</organism>
<comment type="caution">
    <text evidence="1">The sequence shown here is derived from an EMBL/GenBank/DDBJ whole genome shotgun (WGS) entry which is preliminary data.</text>
</comment>
<dbReference type="Proteomes" id="UP001283361">
    <property type="component" value="Unassembled WGS sequence"/>
</dbReference>
<dbReference type="AlphaFoldDB" id="A0AAE1E6Y7"/>
<accession>A0AAE1E6Y7</accession>
<name>A0AAE1E6Y7_9GAST</name>